<dbReference type="InterPro" id="IPR036152">
    <property type="entry name" value="Asp/glu_Ase-like_sf"/>
</dbReference>
<dbReference type="OrthoDB" id="9788068at2"/>
<dbReference type="InterPro" id="IPR027474">
    <property type="entry name" value="L-asparaginase_N"/>
</dbReference>
<proteinExistence type="predicted"/>
<dbReference type="RefSeq" id="WP_143912732.1">
    <property type="nucleotide sequence ID" value="NZ_VLNT01000004.1"/>
</dbReference>
<dbReference type="PANTHER" id="PTHR11707:SF28">
    <property type="entry name" value="60 KDA LYSOPHOSPHOLIPASE"/>
    <property type="match status" value="1"/>
</dbReference>
<dbReference type="GO" id="GO:0004067">
    <property type="term" value="F:asparaginase activity"/>
    <property type="evidence" value="ECO:0007669"/>
    <property type="project" value="UniProtKB-UniRule"/>
</dbReference>
<evidence type="ECO:0008006" key="5">
    <source>
        <dbReference type="Google" id="ProtNLM"/>
    </source>
</evidence>
<dbReference type="InterPro" id="IPR027473">
    <property type="entry name" value="L-asparaginase_C"/>
</dbReference>
<feature type="domain" description="Asparaginase/glutaminase C-terminal" evidence="2">
    <location>
        <begin position="215"/>
        <end position="317"/>
    </location>
</feature>
<dbReference type="InterPro" id="IPR006034">
    <property type="entry name" value="Asparaginase/glutaminase-like"/>
</dbReference>
<dbReference type="InterPro" id="IPR040919">
    <property type="entry name" value="Asparaginase_C"/>
</dbReference>
<feature type="domain" description="L-asparaginase N-terminal" evidence="1">
    <location>
        <begin position="8"/>
        <end position="192"/>
    </location>
</feature>
<protein>
    <recommendedName>
        <fullName evidence="5">Asparaginase</fullName>
    </recommendedName>
</protein>
<dbReference type="PIRSF" id="PIRSF001220">
    <property type="entry name" value="L-ASNase_gatD"/>
    <property type="match status" value="1"/>
</dbReference>
<evidence type="ECO:0000259" key="2">
    <source>
        <dbReference type="Pfam" id="PF17763"/>
    </source>
</evidence>
<evidence type="ECO:0000313" key="4">
    <source>
        <dbReference type="Proteomes" id="UP000316988"/>
    </source>
</evidence>
<name>A0A554SD68_9ACTN</name>
<dbReference type="SMART" id="SM00870">
    <property type="entry name" value="Asparaginase"/>
    <property type="match status" value="1"/>
</dbReference>
<dbReference type="Proteomes" id="UP000316988">
    <property type="component" value="Unassembled WGS sequence"/>
</dbReference>
<dbReference type="SUPFAM" id="SSF53774">
    <property type="entry name" value="Glutaminase/Asparaginase"/>
    <property type="match status" value="1"/>
</dbReference>
<dbReference type="Pfam" id="PF17763">
    <property type="entry name" value="Asparaginase_C"/>
    <property type="match status" value="1"/>
</dbReference>
<dbReference type="PANTHER" id="PTHR11707">
    <property type="entry name" value="L-ASPARAGINASE"/>
    <property type="match status" value="1"/>
</dbReference>
<reference evidence="3 4" key="1">
    <citation type="submission" date="2019-07" db="EMBL/GenBank/DDBJ databases">
        <authorList>
            <person name="Zhao L.H."/>
        </authorList>
    </citation>
    <scope>NUCLEOTIDE SEQUENCE [LARGE SCALE GENOMIC DNA]</scope>
    <source>
        <strain evidence="3 4">Co35</strain>
    </source>
</reference>
<keyword evidence="4" id="KW-1185">Reference proteome</keyword>
<dbReference type="PRINTS" id="PR00139">
    <property type="entry name" value="ASNGLNASE"/>
</dbReference>
<dbReference type="EMBL" id="VLNT01000004">
    <property type="protein sequence ID" value="TSD64290.1"/>
    <property type="molecule type" value="Genomic_DNA"/>
</dbReference>
<dbReference type="PIRSF" id="PIRSF500176">
    <property type="entry name" value="L_ASNase"/>
    <property type="match status" value="1"/>
</dbReference>
<gene>
    <name evidence="3" type="ORF">FNM00_07010</name>
</gene>
<accession>A0A554SD68</accession>
<organism evidence="3 4">
    <name type="scientific">Aeromicrobium piscarium</name>
    <dbReference type="NCBI Taxonomy" id="2590901"/>
    <lineage>
        <taxon>Bacteria</taxon>
        <taxon>Bacillati</taxon>
        <taxon>Actinomycetota</taxon>
        <taxon>Actinomycetes</taxon>
        <taxon>Propionibacteriales</taxon>
        <taxon>Nocardioidaceae</taxon>
        <taxon>Aeromicrobium</taxon>
    </lineage>
</organism>
<dbReference type="Gene3D" id="3.40.50.40">
    <property type="match status" value="1"/>
</dbReference>
<evidence type="ECO:0000313" key="3">
    <source>
        <dbReference type="EMBL" id="TSD64290.1"/>
    </source>
</evidence>
<evidence type="ECO:0000259" key="1">
    <source>
        <dbReference type="Pfam" id="PF00710"/>
    </source>
</evidence>
<dbReference type="PROSITE" id="PS51732">
    <property type="entry name" value="ASN_GLN_ASE_3"/>
    <property type="match status" value="1"/>
</dbReference>
<sequence>MSADLVRWIALGGTIQSVGHDPLDAERYFLTGQTLSPEELLAPVAEYAGPVDVQAWASRPSHLLGWDEVRDLVTHLRAIADHPAPPAGIVVSCGSNGLEEIAYLLWLLYPGPVPVVVTAAMRPPSAIGSDALPNLLDSFAVARDGSASSPVTVVSDGTVLHPAEAFKAHTTGVDTFSRSAPPMGIIEAHRRVRITGRATPTSPLARRELPSTLPRVSLLESHLDSDGSSVRALAALSEGLVIAGMGAGFVTGAEQQALDEASEAGVVVCRAARTPFGSVAPVDGDALRANGLTPQKARIGLSLGLALSLARPELEELLDSTTRD</sequence>
<dbReference type="Pfam" id="PF00710">
    <property type="entry name" value="Asparaginase"/>
    <property type="match status" value="1"/>
</dbReference>
<comment type="caution">
    <text evidence="3">The sequence shown here is derived from an EMBL/GenBank/DDBJ whole genome shotgun (WGS) entry which is preliminary data.</text>
</comment>
<dbReference type="InterPro" id="IPR037152">
    <property type="entry name" value="L-asparaginase_N_sf"/>
</dbReference>
<dbReference type="Gene3D" id="3.40.50.1170">
    <property type="entry name" value="L-asparaginase, N-terminal domain"/>
    <property type="match status" value="1"/>
</dbReference>
<dbReference type="AlphaFoldDB" id="A0A554SD68"/>